<protein>
    <submittedName>
        <fullName evidence="2">Tetratricopeptide repeat protein</fullName>
    </submittedName>
</protein>
<name>E0NU62_9BACT</name>
<dbReference type="Proteomes" id="UP000004394">
    <property type="component" value="Unassembled WGS sequence"/>
</dbReference>
<evidence type="ECO:0000256" key="1">
    <source>
        <dbReference type="PROSITE-ProRule" id="PRU00339"/>
    </source>
</evidence>
<reference evidence="2" key="1">
    <citation type="submission" date="2010-07" db="EMBL/GenBank/DDBJ databases">
        <authorList>
            <person name="Muzny D."/>
            <person name="Qin X."/>
            <person name="Deng J."/>
            <person name="Jiang H."/>
            <person name="Liu Y."/>
            <person name="Qu J."/>
            <person name="Song X.-Z."/>
            <person name="Zhang L."/>
            <person name="Thornton R."/>
            <person name="Coyle M."/>
            <person name="Francisco L."/>
            <person name="Jackson L."/>
            <person name="Javaid M."/>
            <person name="Korchina V."/>
            <person name="Kovar C."/>
            <person name="Mata R."/>
            <person name="Mathew T."/>
            <person name="Ngo R."/>
            <person name="Nguyen L."/>
            <person name="Nguyen N."/>
            <person name="Okwuonu G."/>
            <person name="Ongeri F."/>
            <person name="Pham C."/>
            <person name="Simmons D."/>
            <person name="Wilczek-Boney K."/>
            <person name="Hale W."/>
            <person name="Jakkamsetti A."/>
            <person name="Pham P."/>
            <person name="Ruth R."/>
            <person name="San Lucas F."/>
            <person name="Warren J."/>
            <person name="Zhang J."/>
            <person name="Zhao Z."/>
            <person name="Zhou C."/>
            <person name="Zhu D."/>
            <person name="Lee S."/>
            <person name="Bess C."/>
            <person name="Blankenburg K."/>
            <person name="Forbes L."/>
            <person name="Fu Q."/>
            <person name="Gubbala S."/>
            <person name="Hirani K."/>
            <person name="Jayaseelan J.C."/>
            <person name="Lara F."/>
            <person name="Munidasa M."/>
            <person name="Palculict T."/>
            <person name="Patil S."/>
            <person name="Pu L.-L."/>
            <person name="Saada N."/>
            <person name="Tang L."/>
            <person name="Weissenberger G."/>
            <person name="Zhu Y."/>
            <person name="Hemphill L."/>
            <person name="Shang Y."/>
            <person name="Youmans B."/>
            <person name="Ayvaz T."/>
            <person name="Ross M."/>
            <person name="Santibanez J."/>
            <person name="Aqrawi P."/>
            <person name="Gross S."/>
            <person name="Joshi V."/>
            <person name="Fowler G."/>
            <person name="Nazareth L."/>
            <person name="Reid J."/>
            <person name="Worley K."/>
            <person name="Petrosino J."/>
            <person name="Highlander S."/>
            <person name="Gibbs R."/>
        </authorList>
    </citation>
    <scope>NUCLEOTIDE SEQUENCE [LARGE SCALE GENOMIC DNA]</scope>
    <source>
        <strain evidence="2">DSM 16973</strain>
    </source>
</reference>
<dbReference type="STRING" id="862515.HMPREF0658_1715"/>
<keyword evidence="3" id="KW-1185">Reference proteome</keyword>
<dbReference type="Gene3D" id="1.25.40.10">
    <property type="entry name" value="Tetratricopeptide repeat domain"/>
    <property type="match status" value="1"/>
</dbReference>
<dbReference type="SUPFAM" id="SSF48452">
    <property type="entry name" value="TPR-like"/>
    <property type="match status" value="1"/>
</dbReference>
<dbReference type="HOGENOM" id="CLU_2956787_0_0_10"/>
<dbReference type="BioCyc" id="PMAR862515-HMP:GMOO-1740-MONOMER"/>
<gene>
    <name evidence="2" type="ORF">HMPREF0658_1715</name>
</gene>
<dbReference type="InterPro" id="IPR019734">
    <property type="entry name" value="TPR_rpt"/>
</dbReference>
<sequence>MNSEDYYKQGNAYRQQGDWQAAMNSYMEAIALNPDSPAVQAKEMLERIYRFYHKDTYNP</sequence>
<dbReference type="RefSeq" id="WP_006949936.1">
    <property type="nucleotide sequence ID" value="NZ_GL397214.1"/>
</dbReference>
<evidence type="ECO:0000313" key="2">
    <source>
        <dbReference type="EMBL" id="EFM01329.1"/>
    </source>
</evidence>
<dbReference type="PROSITE" id="PS50293">
    <property type="entry name" value="TPR_REGION"/>
    <property type="match status" value="1"/>
</dbReference>
<dbReference type="PROSITE" id="PS50005">
    <property type="entry name" value="TPR"/>
    <property type="match status" value="1"/>
</dbReference>
<organism evidence="2 3">
    <name type="scientific">Hoylesella marshii DSM 16973 = JCM 13450</name>
    <dbReference type="NCBI Taxonomy" id="862515"/>
    <lineage>
        <taxon>Bacteria</taxon>
        <taxon>Pseudomonadati</taxon>
        <taxon>Bacteroidota</taxon>
        <taxon>Bacteroidia</taxon>
        <taxon>Bacteroidales</taxon>
        <taxon>Prevotellaceae</taxon>
        <taxon>Hoylesella</taxon>
    </lineage>
</organism>
<dbReference type="AlphaFoldDB" id="E0NU62"/>
<dbReference type="eggNOG" id="ENOG502ZKFS">
    <property type="taxonomic scope" value="Bacteria"/>
</dbReference>
<dbReference type="SMART" id="SM00028">
    <property type="entry name" value="TPR"/>
    <property type="match status" value="1"/>
</dbReference>
<proteinExistence type="predicted"/>
<dbReference type="Pfam" id="PF13414">
    <property type="entry name" value="TPR_11"/>
    <property type="match status" value="1"/>
</dbReference>
<keyword evidence="1" id="KW-0802">TPR repeat</keyword>
<evidence type="ECO:0000313" key="3">
    <source>
        <dbReference type="Proteomes" id="UP000004394"/>
    </source>
</evidence>
<accession>E0NU62</accession>
<dbReference type="EMBL" id="AEEI01000051">
    <property type="protein sequence ID" value="EFM01329.1"/>
    <property type="molecule type" value="Genomic_DNA"/>
</dbReference>
<feature type="repeat" description="TPR" evidence="1">
    <location>
        <begin position="3"/>
        <end position="36"/>
    </location>
</feature>
<dbReference type="InterPro" id="IPR011990">
    <property type="entry name" value="TPR-like_helical_dom_sf"/>
</dbReference>
<comment type="caution">
    <text evidence="2">The sequence shown here is derived from an EMBL/GenBank/DDBJ whole genome shotgun (WGS) entry which is preliminary data.</text>
</comment>